<reference evidence="1 2" key="1">
    <citation type="submission" date="2016-11" db="EMBL/GenBank/DDBJ databases">
        <authorList>
            <person name="Jaros S."/>
            <person name="Januszkiewicz K."/>
            <person name="Wedrychowicz H."/>
        </authorList>
    </citation>
    <scope>NUCLEOTIDE SEQUENCE [LARGE SCALE GENOMIC DNA]</scope>
    <source>
        <strain evidence="1 2">DSM 22153</strain>
    </source>
</reference>
<keyword evidence="2" id="KW-1185">Reference proteome</keyword>
<name>A0A1M7P7X8_9HYPH</name>
<dbReference type="STRING" id="735517.SAMN05444272_4165"/>
<dbReference type="AlphaFoldDB" id="A0A1M7P7X8"/>
<sequence length="347" mass="40562">MSVHCFTSISYAYLDRARVLGATIKQFHPDWTLWLLLTDEEPEGFEINLDVESWDHLFRATDLDIPKIKGWMFQHDVVELCTAVKGPFLEKLLNDGADKVFYIDPDIALLNPLHPLEKLLDQHSVLLTPHQTGYDEDPIAILDNEVSCLIHGTYNLGFIAVRNDENGRECARWWSARCRNYCYDDKPRGLFVDQKWCDLIPAYFDNVHIVRDPGYNVASWNLNSRVISSKDDGRFYVNSEHMLRFYHFTKLGPIGDTMTRRYAKDNTEVYEIWAWYKKLVAANVDRRIPERYWFYGVYSSGNPIPKAARELYRYRGDLKEAFPNPFDSTNGGYEAWYEADLKLQQNN</sequence>
<dbReference type="RefSeq" id="WP_073015300.1">
    <property type="nucleotide sequence ID" value="NZ_FRBW01000006.1"/>
</dbReference>
<dbReference type="InterPro" id="IPR029044">
    <property type="entry name" value="Nucleotide-diphossugar_trans"/>
</dbReference>
<evidence type="ECO:0008006" key="3">
    <source>
        <dbReference type="Google" id="ProtNLM"/>
    </source>
</evidence>
<evidence type="ECO:0000313" key="1">
    <source>
        <dbReference type="EMBL" id="SHN12517.1"/>
    </source>
</evidence>
<dbReference type="Gene3D" id="3.90.550.10">
    <property type="entry name" value="Spore Coat Polysaccharide Biosynthesis Protein SpsA, Chain A"/>
    <property type="match status" value="1"/>
</dbReference>
<dbReference type="EMBL" id="FRBW01000006">
    <property type="protein sequence ID" value="SHN12517.1"/>
    <property type="molecule type" value="Genomic_DNA"/>
</dbReference>
<evidence type="ECO:0000313" key="2">
    <source>
        <dbReference type="Proteomes" id="UP000186002"/>
    </source>
</evidence>
<dbReference type="Proteomes" id="UP000186002">
    <property type="component" value="Unassembled WGS sequence"/>
</dbReference>
<gene>
    <name evidence="1" type="ORF">SAMN05444272_4165</name>
</gene>
<protein>
    <recommendedName>
        <fullName evidence="3">Glycosyl transferase</fullName>
    </recommendedName>
</protein>
<organism evidence="1 2">
    <name type="scientific">Roseibium suaedae</name>
    <dbReference type="NCBI Taxonomy" id="735517"/>
    <lineage>
        <taxon>Bacteria</taxon>
        <taxon>Pseudomonadati</taxon>
        <taxon>Pseudomonadota</taxon>
        <taxon>Alphaproteobacteria</taxon>
        <taxon>Hyphomicrobiales</taxon>
        <taxon>Stappiaceae</taxon>
        <taxon>Roseibium</taxon>
    </lineage>
</organism>
<dbReference type="SUPFAM" id="SSF53448">
    <property type="entry name" value="Nucleotide-diphospho-sugar transferases"/>
    <property type="match status" value="1"/>
</dbReference>
<accession>A0A1M7P7X8</accession>
<proteinExistence type="predicted"/>